<gene>
    <name evidence="2" type="ORF">EGT74_26835</name>
</gene>
<evidence type="ECO:0000313" key="3">
    <source>
        <dbReference type="Proteomes" id="UP000278351"/>
    </source>
</evidence>
<feature type="transmembrane region" description="Helical" evidence="1">
    <location>
        <begin position="95"/>
        <end position="120"/>
    </location>
</feature>
<dbReference type="RefSeq" id="WP_123849619.1">
    <property type="nucleotide sequence ID" value="NZ_RPDH01000003.1"/>
</dbReference>
<dbReference type="Proteomes" id="UP000278351">
    <property type="component" value="Unassembled WGS sequence"/>
</dbReference>
<protein>
    <submittedName>
        <fullName evidence="2">Uncharacterized protein</fullName>
    </submittedName>
</protein>
<keyword evidence="1" id="KW-0812">Transmembrane</keyword>
<dbReference type="AlphaFoldDB" id="A0A3N4PQH0"/>
<proteinExistence type="predicted"/>
<accession>A0A3N4PQH0</accession>
<reference evidence="2 3" key="1">
    <citation type="submission" date="2018-11" db="EMBL/GenBank/DDBJ databases">
        <title>Chitinophaga lutea sp.nov., isolate from arsenic contaminated soil.</title>
        <authorList>
            <person name="Zong Y."/>
        </authorList>
    </citation>
    <scope>NUCLEOTIDE SEQUENCE [LARGE SCALE GENOMIC DNA]</scope>
    <source>
        <strain evidence="2 3">ZY74</strain>
    </source>
</reference>
<dbReference type="EMBL" id="RPDH01000003">
    <property type="protein sequence ID" value="RPE05970.1"/>
    <property type="molecule type" value="Genomic_DNA"/>
</dbReference>
<keyword evidence="1" id="KW-1133">Transmembrane helix</keyword>
<feature type="transmembrane region" description="Helical" evidence="1">
    <location>
        <begin position="7"/>
        <end position="25"/>
    </location>
</feature>
<feature type="transmembrane region" description="Helical" evidence="1">
    <location>
        <begin position="72"/>
        <end position="89"/>
    </location>
</feature>
<evidence type="ECO:0000256" key="1">
    <source>
        <dbReference type="SAM" id="Phobius"/>
    </source>
</evidence>
<name>A0A3N4PQH0_9BACT</name>
<keyword evidence="3" id="KW-1185">Reference proteome</keyword>
<dbReference type="OrthoDB" id="118637at2"/>
<feature type="transmembrane region" description="Helical" evidence="1">
    <location>
        <begin position="37"/>
        <end position="60"/>
    </location>
</feature>
<sequence length="136" mass="15145">MKPILRTTQVLICIVVPLLIGWIMRCAVDWEGPDTPGVIFTVAAPFYVSFLAALILLYVAPVEKVRRIRYRLFRPWPLGIFFGIVLICIDSPVHFAAYAAAALPLSMAAASMGGLTGGYFRLKEKKVQDVVQKRHL</sequence>
<comment type="caution">
    <text evidence="2">The sequence shown here is derived from an EMBL/GenBank/DDBJ whole genome shotgun (WGS) entry which is preliminary data.</text>
</comment>
<evidence type="ECO:0000313" key="2">
    <source>
        <dbReference type="EMBL" id="RPE05970.1"/>
    </source>
</evidence>
<organism evidence="2 3">
    <name type="scientific">Chitinophaga lutea</name>
    <dbReference type="NCBI Taxonomy" id="2488634"/>
    <lineage>
        <taxon>Bacteria</taxon>
        <taxon>Pseudomonadati</taxon>
        <taxon>Bacteroidota</taxon>
        <taxon>Chitinophagia</taxon>
        <taxon>Chitinophagales</taxon>
        <taxon>Chitinophagaceae</taxon>
        <taxon>Chitinophaga</taxon>
    </lineage>
</organism>
<keyword evidence="1" id="KW-0472">Membrane</keyword>